<dbReference type="EMBL" id="FMAI01000006">
    <property type="protein sequence ID" value="SCB33989.1"/>
    <property type="molecule type" value="Genomic_DNA"/>
</dbReference>
<accession>A0A1C3W201</accession>
<evidence type="ECO:0000313" key="2">
    <source>
        <dbReference type="Proteomes" id="UP000199184"/>
    </source>
</evidence>
<reference evidence="2" key="1">
    <citation type="submission" date="2016-08" db="EMBL/GenBank/DDBJ databases">
        <authorList>
            <person name="Varghese N."/>
            <person name="Submissions Spin"/>
        </authorList>
    </citation>
    <scope>NUCLEOTIDE SEQUENCE [LARGE SCALE GENOMIC DNA]</scope>
    <source>
        <strain evidence="2">ERR11</strain>
    </source>
</reference>
<organism evidence="1 2">
    <name type="scientific">Bradyrhizobium shewense</name>
    <dbReference type="NCBI Taxonomy" id="1761772"/>
    <lineage>
        <taxon>Bacteria</taxon>
        <taxon>Pseudomonadati</taxon>
        <taxon>Pseudomonadota</taxon>
        <taxon>Alphaproteobacteria</taxon>
        <taxon>Hyphomicrobiales</taxon>
        <taxon>Nitrobacteraceae</taxon>
        <taxon>Bradyrhizobium</taxon>
    </lineage>
</organism>
<dbReference type="AlphaFoldDB" id="A0A1C3W201"/>
<sequence>MVMRDGSYVDDLYYAGGDSVTVKVLVGRDDAEWRTAHLSEMPREWLTEVKAAVDGALSRAS</sequence>
<keyword evidence="2" id="KW-1185">Reference proteome</keyword>
<dbReference type="Proteomes" id="UP000199184">
    <property type="component" value="Unassembled WGS sequence"/>
</dbReference>
<gene>
    <name evidence="1" type="ORF">GA0061098_1006187</name>
</gene>
<protein>
    <submittedName>
        <fullName evidence="1">Uncharacterized protein</fullName>
    </submittedName>
</protein>
<name>A0A1C3W201_9BRAD</name>
<evidence type="ECO:0000313" key="1">
    <source>
        <dbReference type="EMBL" id="SCB33989.1"/>
    </source>
</evidence>
<proteinExistence type="predicted"/>